<name>A0AAW0KI09_QUESU</name>
<evidence type="ECO:0000313" key="1">
    <source>
        <dbReference type="EMBL" id="KAK7838136.1"/>
    </source>
</evidence>
<dbReference type="Proteomes" id="UP000237347">
    <property type="component" value="Unassembled WGS sequence"/>
</dbReference>
<keyword evidence="2" id="KW-1185">Reference proteome</keyword>
<comment type="caution">
    <text evidence="1">The sequence shown here is derived from an EMBL/GenBank/DDBJ whole genome shotgun (WGS) entry which is preliminary data.</text>
</comment>
<proteinExistence type="predicted"/>
<dbReference type="AlphaFoldDB" id="A0AAW0KI09"/>
<accession>A0AAW0KI09</accession>
<protein>
    <submittedName>
        <fullName evidence="1">Uncharacterized protein</fullName>
    </submittedName>
</protein>
<organism evidence="1 2">
    <name type="scientific">Quercus suber</name>
    <name type="common">Cork oak</name>
    <dbReference type="NCBI Taxonomy" id="58331"/>
    <lineage>
        <taxon>Eukaryota</taxon>
        <taxon>Viridiplantae</taxon>
        <taxon>Streptophyta</taxon>
        <taxon>Embryophyta</taxon>
        <taxon>Tracheophyta</taxon>
        <taxon>Spermatophyta</taxon>
        <taxon>Magnoliopsida</taxon>
        <taxon>eudicotyledons</taxon>
        <taxon>Gunneridae</taxon>
        <taxon>Pentapetalae</taxon>
        <taxon>rosids</taxon>
        <taxon>fabids</taxon>
        <taxon>Fagales</taxon>
        <taxon>Fagaceae</taxon>
        <taxon>Quercus</taxon>
    </lineage>
</organism>
<evidence type="ECO:0000313" key="2">
    <source>
        <dbReference type="Proteomes" id="UP000237347"/>
    </source>
</evidence>
<reference evidence="1 2" key="1">
    <citation type="journal article" date="2018" name="Sci. Data">
        <title>The draft genome sequence of cork oak.</title>
        <authorList>
            <person name="Ramos A.M."/>
            <person name="Usie A."/>
            <person name="Barbosa P."/>
            <person name="Barros P.M."/>
            <person name="Capote T."/>
            <person name="Chaves I."/>
            <person name="Simoes F."/>
            <person name="Abreu I."/>
            <person name="Carrasquinho I."/>
            <person name="Faro C."/>
            <person name="Guimaraes J.B."/>
            <person name="Mendonca D."/>
            <person name="Nobrega F."/>
            <person name="Rodrigues L."/>
            <person name="Saibo N.J.M."/>
            <person name="Varela M.C."/>
            <person name="Egas C."/>
            <person name="Matos J."/>
            <person name="Miguel C.M."/>
            <person name="Oliveira M.M."/>
            <person name="Ricardo C.P."/>
            <person name="Goncalves S."/>
        </authorList>
    </citation>
    <scope>NUCLEOTIDE SEQUENCE [LARGE SCALE GENOMIC DNA]</scope>
    <source>
        <strain evidence="2">cv. HL8</strain>
    </source>
</reference>
<gene>
    <name evidence="1" type="ORF">CFP56_020199</name>
</gene>
<sequence>MWWVDAQRRASRRIVGGWLLLYVRGGWINTRSKDGMGDNSGNDRGVGGRMSEPGHGCGVGGGMVGLGEGCGVGMVELRDGCGVDGKGPGVGTTRGVAIGGRPAGAMLVLRLSVVLGL</sequence>
<dbReference type="EMBL" id="PKMF04000312">
    <property type="protein sequence ID" value="KAK7838136.1"/>
    <property type="molecule type" value="Genomic_DNA"/>
</dbReference>